<accession>A0A1G6T7S9</accession>
<gene>
    <name evidence="2" type="ORF">SAMN05444580_103430</name>
</gene>
<dbReference type="EMBL" id="FNAB01000003">
    <property type="protein sequence ID" value="SDD25150.1"/>
    <property type="molecule type" value="Genomic_DNA"/>
</dbReference>
<keyword evidence="1" id="KW-0472">Membrane</keyword>
<evidence type="ECO:0000313" key="3">
    <source>
        <dbReference type="Proteomes" id="UP000199417"/>
    </source>
</evidence>
<reference evidence="2 3" key="1">
    <citation type="submission" date="2016-10" db="EMBL/GenBank/DDBJ databases">
        <authorList>
            <person name="de Groot N.N."/>
        </authorList>
    </citation>
    <scope>NUCLEOTIDE SEQUENCE [LARGE SCALE GENOMIC DNA]</scope>
    <source>
        <strain evidence="2 3">JCM 11308</strain>
    </source>
</reference>
<sequence length="52" mass="5469">MGSSISTLPAYFDTVYQVGQAAFAQHPPLEAALFTIVNAVGLGIFWLLGTAL</sequence>
<evidence type="ECO:0000313" key="2">
    <source>
        <dbReference type="EMBL" id="SDD25150.1"/>
    </source>
</evidence>
<dbReference type="Proteomes" id="UP000199417">
    <property type="component" value="Unassembled WGS sequence"/>
</dbReference>
<dbReference type="AlphaFoldDB" id="A0A1G6T7S9"/>
<keyword evidence="1" id="KW-1133">Transmembrane helix</keyword>
<protein>
    <submittedName>
        <fullName evidence="2">Uncharacterized protein</fullName>
    </submittedName>
</protein>
<evidence type="ECO:0000256" key="1">
    <source>
        <dbReference type="SAM" id="Phobius"/>
    </source>
</evidence>
<organism evidence="2 3">
    <name type="scientific">Rhodococcus tukisamuensis</name>
    <dbReference type="NCBI Taxonomy" id="168276"/>
    <lineage>
        <taxon>Bacteria</taxon>
        <taxon>Bacillati</taxon>
        <taxon>Actinomycetota</taxon>
        <taxon>Actinomycetes</taxon>
        <taxon>Mycobacteriales</taxon>
        <taxon>Nocardiaceae</taxon>
        <taxon>Rhodococcus</taxon>
    </lineage>
</organism>
<feature type="transmembrane region" description="Helical" evidence="1">
    <location>
        <begin position="31"/>
        <end position="49"/>
    </location>
</feature>
<name>A0A1G6T7S9_9NOCA</name>
<keyword evidence="3" id="KW-1185">Reference proteome</keyword>
<dbReference type="RefSeq" id="WP_169888457.1">
    <property type="nucleotide sequence ID" value="NZ_FNAB01000003.1"/>
</dbReference>
<keyword evidence="1" id="KW-0812">Transmembrane</keyword>
<proteinExistence type="predicted"/>